<dbReference type="GO" id="GO:0000398">
    <property type="term" value="P:mRNA splicing, via spliceosome"/>
    <property type="evidence" value="ECO:0007669"/>
    <property type="project" value="InterPro"/>
</dbReference>
<evidence type="ECO:0000256" key="2">
    <source>
        <dbReference type="ARBA" id="ARBA00021121"/>
    </source>
</evidence>
<dbReference type="Pfam" id="PF01423">
    <property type="entry name" value="LSM"/>
    <property type="match status" value="1"/>
</dbReference>
<accession>A0A5E4LTE2</accession>
<name>A0A5E4LTE2_9ARCH</name>
<dbReference type="GO" id="GO:0003723">
    <property type="term" value="F:RNA binding"/>
    <property type="evidence" value="ECO:0007669"/>
    <property type="project" value="InterPro"/>
</dbReference>
<evidence type="ECO:0000313" key="5">
    <source>
        <dbReference type="EMBL" id="VVC03302.1"/>
    </source>
</evidence>
<dbReference type="Gene3D" id="2.30.30.100">
    <property type="match status" value="1"/>
</dbReference>
<dbReference type="GO" id="GO:1990904">
    <property type="term" value="C:ribonucleoprotein complex"/>
    <property type="evidence" value="ECO:0007669"/>
    <property type="project" value="UniProtKB-KW"/>
</dbReference>
<evidence type="ECO:0000313" key="6">
    <source>
        <dbReference type="Proteomes" id="UP000789941"/>
    </source>
</evidence>
<evidence type="ECO:0000256" key="1">
    <source>
        <dbReference type="ARBA" id="ARBA00006850"/>
    </source>
</evidence>
<proteinExistence type="inferred from homology"/>
<dbReference type="PROSITE" id="PS52002">
    <property type="entry name" value="SM"/>
    <property type="match status" value="1"/>
</dbReference>
<sequence>MPERRPFDVLNSALNNTVIIGMKGGTEFRGVMVAYDVHMNIVLEKAEQMVNGEVKRGVGTVLLRGDSVTFISPS</sequence>
<dbReference type="SMART" id="SM00651">
    <property type="entry name" value="Sm"/>
    <property type="match status" value="1"/>
</dbReference>
<reference evidence="5 6" key="1">
    <citation type="submission" date="2019-08" db="EMBL/GenBank/DDBJ databases">
        <authorList>
            <person name="Vazquez-Campos X."/>
        </authorList>
    </citation>
    <scope>NUCLEOTIDE SEQUENCE [LARGE SCALE GENOMIC DNA]</scope>
    <source>
        <strain evidence="5">LFW-283_2</strain>
    </source>
</reference>
<comment type="similarity">
    <text evidence="1">Belongs to the snRNP Sm proteins family.</text>
</comment>
<dbReference type="AlphaFoldDB" id="A0A5E4LTE2"/>
<keyword evidence="3" id="KW-0687">Ribonucleoprotein</keyword>
<gene>
    <name evidence="5" type="ORF">LFW2832_00280</name>
</gene>
<dbReference type="Proteomes" id="UP000789941">
    <property type="component" value="Unassembled WGS sequence"/>
</dbReference>
<dbReference type="InterPro" id="IPR016487">
    <property type="entry name" value="Lsm6/sSmF"/>
</dbReference>
<dbReference type="InterPro" id="IPR001163">
    <property type="entry name" value="Sm_dom_euk/arc"/>
</dbReference>
<protein>
    <recommendedName>
        <fullName evidence="2">Putative snRNP Sm-like protein</fullName>
    </recommendedName>
</protein>
<evidence type="ECO:0000259" key="4">
    <source>
        <dbReference type="PROSITE" id="PS52002"/>
    </source>
</evidence>
<organism evidence="5 6">
    <name type="scientific">Candidatus Bilamarchaeum dharawalense</name>
    <dbReference type="NCBI Taxonomy" id="2885759"/>
    <lineage>
        <taxon>Archaea</taxon>
        <taxon>Candidatus Micrarchaeota</taxon>
        <taxon>Candidatus Micrarchaeia</taxon>
        <taxon>Candidatus Anstonellales</taxon>
        <taxon>Candidatus Bilamarchaeaceae</taxon>
        <taxon>Candidatus Bilamarchaeum</taxon>
    </lineage>
</organism>
<dbReference type="InterPro" id="IPR010920">
    <property type="entry name" value="LSM_dom_sf"/>
</dbReference>
<dbReference type="InterPro" id="IPR022901">
    <property type="entry name" value="snRNP_Sm-like_arc"/>
</dbReference>
<dbReference type="NCBIfam" id="NF001963">
    <property type="entry name" value="PRK00737.1"/>
    <property type="match status" value="1"/>
</dbReference>
<feature type="domain" description="Sm" evidence="4">
    <location>
        <begin position="5"/>
        <end position="74"/>
    </location>
</feature>
<dbReference type="InterPro" id="IPR047575">
    <property type="entry name" value="Sm"/>
</dbReference>
<comment type="caution">
    <text evidence="5">The sequence shown here is derived from an EMBL/GenBank/DDBJ whole genome shotgun (WGS) entry which is preliminary data.</text>
</comment>
<evidence type="ECO:0000256" key="3">
    <source>
        <dbReference type="ARBA" id="ARBA00023274"/>
    </source>
</evidence>
<dbReference type="EMBL" id="CABMJJ010000007">
    <property type="protein sequence ID" value="VVC03302.1"/>
    <property type="molecule type" value="Genomic_DNA"/>
</dbReference>
<dbReference type="PANTHER" id="PTHR11021:SF0">
    <property type="entry name" value="SMALL NUCLEAR RIBONUCLEOPROTEIN F"/>
    <property type="match status" value="1"/>
</dbReference>
<dbReference type="SUPFAM" id="SSF50182">
    <property type="entry name" value="Sm-like ribonucleoproteins"/>
    <property type="match status" value="1"/>
</dbReference>
<dbReference type="PANTHER" id="PTHR11021">
    <property type="entry name" value="SMALL NUCLEAR RIBONUCLEOPROTEIN F SNRNP-F"/>
    <property type="match status" value="1"/>
</dbReference>
<dbReference type="CDD" id="cd01731">
    <property type="entry name" value="archaeal_Sm1"/>
    <property type="match status" value="1"/>
</dbReference>